<evidence type="ECO:0000256" key="1">
    <source>
        <dbReference type="ARBA" id="ARBA00023015"/>
    </source>
</evidence>
<dbReference type="Pfam" id="PF12833">
    <property type="entry name" value="HTH_18"/>
    <property type="match status" value="1"/>
</dbReference>
<dbReference type="PANTHER" id="PTHR47504:SF5">
    <property type="entry name" value="RIGHT ORIGIN-BINDING PROTEIN"/>
    <property type="match status" value="1"/>
</dbReference>
<keyword evidence="1" id="KW-0805">Transcription regulation</keyword>
<dbReference type="InterPro" id="IPR050959">
    <property type="entry name" value="MarA-like"/>
</dbReference>
<keyword evidence="6" id="KW-1185">Reference proteome</keyword>
<keyword evidence="3" id="KW-0804">Transcription</keyword>
<dbReference type="InterPro" id="IPR018060">
    <property type="entry name" value="HTH_AraC"/>
</dbReference>
<evidence type="ECO:0000256" key="3">
    <source>
        <dbReference type="ARBA" id="ARBA00023163"/>
    </source>
</evidence>
<dbReference type="EMBL" id="CP113524">
    <property type="protein sequence ID" value="WAJ24372.1"/>
    <property type="molecule type" value="Genomic_DNA"/>
</dbReference>
<dbReference type="SUPFAM" id="SSF46689">
    <property type="entry name" value="Homeodomain-like"/>
    <property type="match status" value="1"/>
</dbReference>
<dbReference type="InterPro" id="IPR009057">
    <property type="entry name" value="Homeodomain-like_sf"/>
</dbReference>
<dbReference type="Proteomes" id="UP001163115">
    <property type="component" value="Chromosome"/>
</dbReference>
<feature type="domain" description="HTH araC/xylS-type" evidence="4">
    <location>
        <begin position="8"/>
        <end position="105"/>
    </location>
</feature>
<evidence type="ECO:0000256" key="2">
    <source>
        <dbReference type="ARBA" id="ARBA00023125"/>
    </source>
</evidence>
<dbReference type="Gene3D" id="1.10.10.60">
    <property type="entry name" value="Homeodomain-like"/>
    <property type="match status" value="1"/>
</dbReference>
<dbReference type="SMART" id="SM00342">
    <property type="entry name" value="HTH_ARAC"/>
    <property type="match status" value="1"/>
</dbReference>
<evidence type="ECO:0000313" key="5">
    <source>
        <dbReference type="EMBL" id="WAJ24372.1"/>
    </source>
</evidence>
<evidence type="ECO:0000313" key="6">
    <source>
        <dbReference type="Proteomes" id="UP001163115"/>
    </source>
</evidence>
<gene>
    <name evidence="5" type="ORF">OW255_02285</name>
</gene>
<keyword evidence="2" id="KW-0238">DNA-binding</keyword>
<proteinExistence type="predicted"/>
<sequence>MEVLNQTQKVIDLLEEDIKNVDYSKIAKLTGIPIGLYQRIFTYICNISLSSYVRRRRLTLSAEMLLRKEESITQVAMEWGYENSSAFTRAFKEQFTVPPACITREIYLKHATFPLSMTNRDTYYVLEGKRVMADIKRLEYEETEDVLLIGISSRDYKVTTKELWGIFWEQGFDKVLHELRDNYIGMEDCIGLGYMTDFADDTGLGKTYIVGKYFKVGTPIPKGMMGKIIKGGTIAKAQIAAKSLDEIINNAYILIASMVQKNGYSLLYDDFYWLEFYTVSRFCERLEQGADELILDFHMPCMKQKI</sequence>
<dbReference type="RefSeq" id="WP_268115493.1">
    <property type="nucleotide sequence ID" value="NZ_CP113524.1"/>
</dbReference>
<dbReference type="PANTHER" id="PTHR47504">
    <property type="entry name" value="RIGHT ORIGIN-BINDING PROTEIN"/>
    <property type="match status" value="1"/>
</dbReference>
<name>A0ABY7AFS4_9FIRM</name>
<evidence type="ECO:0000259" key="4">
    <source>
        <dbReference type="PROSITE" id="PS01124"/>
    </source>
</evidence>
<organism evidence="5 6">
    <name type="scientific">Lacrimispora xylanolytica</name>
    <dbReference type="NCBI Taxonomy" id="29375"/>
    <lineage>
        <taxon>Bacteria</taxon>
        <taxon>Bacillati</taxon>
        <taxon>Bacillota</taxon>
        <taxon>Clostridia</taxon>
        <taxon>Lachnospirales</taxon>
        <taxon>Lachnospiraceae</taxon>
        <taxon>Lacrimispora</taxon>
    </lineage>
</organism>
<reference evidence="5" key="1">
    <citation type="submission" date="2022-11" db="EMBL/GenBank/DDBJ databases">
        <title>Lacrimispora xylanolytica sy1, complete genome.</title>
        <authorList>
            <person name="Choi S."/>
        </authorList>
    </citation>
    <scope>NUCLEOTIDE SEQUENCE</scope>
    <source>
        <strain evidence="5">Sy1</strain>
    </source>
</reference>
<accession>A0ABY7AFS4</accession>
<dbReference type="PROSITE" id="PS01124">
    <property type="entry name" value="HTH_ARAC_FAMILY_2"/>
    <property type="match status" value="1"/>
</dbReference>
<protein>
    <submittedName>
        <fullName evidence="5">AraC family transcriptional regulator</fullName>
    </submittedName>
</protein>